<dbReference type="GO" id="GO:0003777">
    <property type="term" value="F:microtubule motor activity"/>
    <property type="evidence" value="ECO:0007669"/>
    <property type="project" value="InterPro"/>
</dbReference>
<evidence type="ECO:0000256" key="6">
    <source>
        <dbReference type="PROSITE-ProRule" id="PRU00283"/>
    </source>
</evidence>
<feature type="domain" description="Kinesin motor" evidence="9">
    <location>
        <begin position="2"/>
        <end position="380"/>
    </location>
</feature>
<comment type="caution">
    <text evidence="10">The sequence shown here is derived from an EMBL/GenBank/DDBJ whole genome shotgun (WGS) entry which is preliminary data.</text>
</comment>
<keyword evidence="2" id="KW-0963">Cytoplasm</keyword>
<comment type="subcellular location">
    <subcellularLocation>
        <location evidence="1">Cytoplasm</location>
    </subcellularLocation>
</comment>
<feature type="coiled-coil region" evidence="7">
    <location>
        <begin position="537"/>
        <end position="564"/>
    </location>
</feature>
<evidence type="ECO:0000256" key="1">
    <source>
        <dbReference type="ARBA" id="ARBA00004496"/>
    </source>
</evidence>
<dbReference type="GO" id="GO:0005524">
    <property type="term" value="F:ATP binding"/>
    <property type="evidence" value="ECO:0007669"/>
    <property type="project" value="UniProtKB-UniRule"/>
</dbReference>
<keyword evidence="11" id="KW-1185">Reference proteome</keyword>
<dbReference type="InterPro" id="IPR027640">
    <property type="entry name" value="Kinesin-like_fam"/>
</dbReference>
<keyword evidence="3 6" id="KW-0547">Nucleotide-binding</keyword>
<dbReference type="GO" id="GO:0005875">
    <property type="term" value="C:microtubule associated complex"/>
    <property type="evidence" value="ECO:0007669"/>
    <property type="project" value="TreeGrafter"/>
</dbReference>
<accession>A0A2B7ZIR7</accession>
<dbReference type="STRING" id="73230.A0A2B7ZIR7"/>
<dbReference type="Proteomes" id="UP000226031">
    <property type="component" value="Unassembled WGS sequence"/>
</dbReference>
<dbReference type="PANTHER" id="PTHR47969:SF15">
    <property type="entry name" value="CHROMOSOME-ASSOCIATED KINESIN KIF4A-RELATED"/>
    <property type="match status" value="1"/>
</dbReference>
<feature type="binding site" evidence="6">
    <location>
        <begin position="137"/>
        <end position="144"/>
    </location>
    <ligand>
        <name>ATP</name>
        <dbReference type="ChEBI" id="CHEBI:30616"/>
    </ligand>
</feature>
<keyword evidence="4 6" id="KW-0067">ATP-binding</keyword>
<evidence type="ECO:0000313" key="11">
    <source>
        <dbReference type="Proteomes" id="UP000226031"/>
    </source>
</evidence>
<organism evidence="10 11">
    <name type="scientific">[Emmonsia] crescens</name>
    <dbReference type="NCBI Taxonomy" id="73230"/>
    <lineage>
        <taxon>Eukaryota</taxon>
        <taxon>Fungi</taxon>
        <taxon>Dikarya</taxon>
        <taxon>Ascomycota</taxon>
        <taxon>Pezizomycotina</taxon>
        <taxon>Eurotiomycetes</taxon>
        <taxon>Eurotiomycetidae</taxon>
        <taxon>Onygenales</taxon>
        <taxon>Ajellomycetaceae</taxon>
        <taxon>Emergomyces</taxon>
    </lineage>
</organism>
<dbReference type="EMBL" id="PDND01000084">
    <property type="protein sequence ID" value="PGH32707.1"/>
    <property type="molecule type" value="Genomic_DNA"/>
</dbReference>
<dbReference type="Gene3D" id="3.40.850.10">
    <property type="entry name" value="Kinesin motor domain"/>
    <property type="match status" value="1"/>
</dbReference>
<dbReference type="GO" id="GO:0007052">
    <property type="term" value="P:mitotic spindle organization"/>
    <property type="evidence" value="ECO:0007669"/>
    <property type="project" value="TreeGrafter"/>
</dbReference>
<dbReference type="Gene3D" id="1.10.150.320">
    <property type="entry name" value="Photosystem II 12 kDa extrinsic protein"/>
    <property type="match status" value="1"/>
</dbReference>
<feature type="region of interest" description="Disordered" evidence="8">
    <location>
        <begin position="30"/>
        <end position="68"/>
    </location>
</feature>
<evidence type="ECO:0000256" key="2">
    <source>
        <dbReference type="ARBA" id="ARBA00022490"/>
    </source>
</evidence>
<dbReference type="VEuPathDB" id="FungiDB:EMCG_08080"/>
<sequence>MSVRVIARIRPLLKSERESDIIVRSGSTAVSTTTNTHQPVASSLPQSLSSSKSDAKSTKTTALKGKKQKDGLNADLAVDRDNIVRIPNPKNEGEEYSFQFNGVYGAEVSQQEIFEGEVAPTIKHLFNGFDVTIFAYGVTGTGKTHTMRGGKNLNDRGVIPRLLSGIYRRSRKIEKESQGGTKVDVVMSYYEIYNDKVFDLFEPPEKRTAAGLPLRDAGGKTVVVGLTERPCMSLKEFEMLYDHANVNRSTSATKLNAHSSRSHAILCVKLVVATGEQTRVSLASCIDLAGSEDNRRTDNGKERMVESASINKSLFVLAQCVEAISKKQSRIPYRESKMTRILSLGQNNGLTIMILNIAPIRSYHLDTLSSLNFANRTKKIEVREVENEPMFKGPPRPTIRGPGSTGPGMHRQPLRPLTASINANIVLPTATDPSKPAESKPIKAFSVYSDKPQSKAPTHIKRFDPPKRSSPLKRRSDASGVGTFRPPKVFRHADVGSHTLDGISASKIEEMVERKVEEVLAARALSEAGKQHRDVDHSSNNELNEQVQRRLELLEQRIEGKEDARAEGLSYLLMGKQHQSRGEDSSALRMYQLAQPFFPSNGKLEAKIKALKEKLKYKGQVQRLPLPAADENLETGPETKRPKKRKRYAKDESFSSEYYVGDDDDYQPSDPNEQFSDEEVPTAYPCAQPPKRPEAPGAGKSRKPSSHPPPTFLSYQTSSKKDTKVTVGDETSNPEHTPRTSHIISTINTRNVNQIKLLRGVGIKKAETIVDCLCEMDTWNSDDNAGNEDGVIIGGRTQVQIRSLAELGKLKGVGAKTVENMRNAI</sequence>
<dbReference type="GO" id="GO:0008017">
    <property type="term" value="F:microtubule binding"/>
    <property type="evidence" value="ECO:0007669"/>
    <property type="project" value="InterPro"/>
</dbReference>
<evidence type="ECO:0000259" key="9">
    <source>
        <dbReference type="PROSITE" id="PS50067"/>
    </source>
</evidence>
<dbReference type="PANTHER" id="PTHR47969">
    <property type="entry name" value="CHROMOSOME-ASSOCIATED KINESIN KIF4A-RELATED"/>
    <property type="match status" value="1"/>
</dbReference>
<gene>
    <name evidence="10" type="ORF">GX50_04489</name>
</gene>
<evidence type="ECO:0000256" key="7">
    <source>
        <dbReference type="SAM" id="Coils"/>
    </source>
</evidence>
<feature type="region of interest" description="Disordered" evidence="8">
    <location>
        <begin position="388"/>
        <end position="408"/>
    </location>
</feature>
<dbReference type="AlphaFoldDB" id="A0A2B7ZIR7"/>
<feature type="compositionally biased region" description="Polar residues" evidence="8">
    <location>
        <begin position="30"/>
        <end position="40"/>
    </location>
</feature>
<feature type="region of interest" description="Disordered" evidence="8">
    <location>
        <begin position="446"/>
        <end position="485"/>
    </location>
</feature>
<dbReference type="SUPFAM" id="SSF52540">
    <property type="entry name" value="P-loop containing nucleoside triphosphate hydrolases"/>
    <property type="match status" value="1"/>
</dbReference>
<keyword evidence="6" id="KW-0505">Motor protein</keyword>
<dbReference type="CDD" id="cd00106">
    <property type="entry name" value="KISc"/>
    <property type="match status" value="1"/>
</dbReference>
<dbReference type="GO" id="GO:0007018">
    <property type="term" value="P:microtubule-based movement"/>
    <property type="evidence" value="ECO:0007669"/>
    <property type="project" value="InterPro"/>
</dbReference>
<dbReference type="InterPro" id="IPR036961">
    <property type="entry name" value="Kinesin_motor_dom_sf"/>
</dbReference>
<dbReference type="GO" id="GO:0051231">
    <property type="term" value="P:spindle elongation"/>
    <property type="evidence" value="ECO:0007669"/>
    <property type="project" value="TreeGrafter"/>
</dbReference>
<proteinExistence type="inferred from homology"/>
<evidence type="ECO:0000256" key="3">
    <source>
        <dbReference type="ARBA" id="ARBA00022741"/>
    </source>
</evidence>
<reference evidence="10 11" key="1">
    <citation type="submission" date="2017-10" db="EMBL/GenBank/DDBJ databases">
        <title>Comparative genomics in systemic dimorphic fungi from Ajellomycetaceae.</title>
        <authorList>
            <person name="Munoz J.F."/>
            <person name="Mcewen J.G."/>
            <person name="Clay O.K."/>
            <person name="Cuomo C.A."/>
        </authorList>
    </citation>
    <scope>NUCLEOTIDE SEQUENCE [LARGE SCALE GENOMIC DNA]</scope>
    <source>
        <strain evidence="10 11">UAMH4076</strain>
    </source>
</reference>
<feature type="compositionally biased region" description="Polar residues" evidence="8">
    <location>
        <begin position="729"/>
        <end position="741"/>
    </location>
</feature>
<dbReference type="Pfam" id="PF00225">
    <property type="entry name" value="Kinesin"/>
    <property type="match status" value="1"/>
</dbReference>
<dbReference type="GO" id="GO:0005737">
    <property type="term" value="C:cytoplasm"/>
    <property type="evidence" value="ECO:0007669"/>
    <property type="project" value="UniProtKB-SubCell"/>
</dbReference>
<evidence type="ECO:0000256" key="4">
    <source>
        <dbReference type="ARBA" id="ARBA00022840"/>
    </source>
</evidence>
<keyword evidence="5 7" id="KW-0175">Coiled coil</keyword>
<protein>
    <recommendedName>
        <fullName evidence="9">Kinesin motor domain-containing protein</fullName>
    </recommendedName>
</protein>
<evidence type="ECO:0000256" key="5">
    <source>
        <dbReference type="ARBA" id="ARBA00023054"/>
    </source>
</evidence>
<feature type="compositionally biased region" description="Low complexity" evidence="8">
    <location>
        <begin position="41"/>
        <end position="63"/>
    </location>
</feature>
<dbReference type="SMART" id="SM00129">
    <property type="entry name" value="KISc"/>
    <property type="match status" value="1"/>
</dbReference>
<name>A0A2B7ZIR7_9EURO</name>
<comment type="similarity">
    <text evidence="6">Belongs to the TRAFAC class myosin-kinesin ATPase superfamily. Kinesin family.</text>
</comment>
<evidence type="ECO:0000313" key="10">
    <source>
        <dbReference type="EMBL" id="PGH32707.1"/>
    </source>
</evidence>
<evidence type="ECO:0000256" key="8">
    <source>
        <dbReference type="SAM" id="MobiDB-lite"/>
    </source>
</evidence>
<dbReference type="PROSITE" id="PS50067">
    <property type="entry name" value="KINESIN_MOTOR_2"/>
    <property type="match status" value="1"/>
</dbReference>
<dbReference type="InterPro" id="IPR001752">
    <property type="entry name" value="Kinesin_motor_dom"/>
</dbReference>
<dbReference type="InterPro" id="IPR027417">
    <property type="entry name" value="P-loop_NTPase"/>
</dbReference>
<feature type="region of interest" description="Disordered" evidence="8">
    <location>
        <begin position="626"/>
        <end position="741"/>
    </location>
</feature>
<dbReference type="PRINTS" id="PR00380">
    <property type="entry name" value="KINESINHEAVY"/>
</dbReference>